<dbReference type="GO" id="GO:0000423">
    <property type="term" value="P:mitophagy"/>
    <property type="evidence" value="ECO:0007669"/>
    <property type="project" value="TreeGrafter"/>
</dbReference>
<accession>A0AAE1NKH9</accession>
<reference evidence="6" key="1">
    <citation type="submission" date="2023-11" db="EMBL/GenBank/DDBJ databases">
        <title>Genome assemblies of two species of porcelain crab, Petrolisthes cinctipes and Petrolisthes manimaculis (Anomura: Porcellanidae).</title>
        <authorList>
            <person name="Angst P."/>
        </authorList>
    </citation>
    <scope>NUCLEOTIDE SEQUENCE</scope>
    <source>
        <strain evidence="6">PB745_02</strain>
        <tissue evidence="6">Gill</tissue>
    </source>
</reference>
<feature type="domain" description="Atg6/beclin coiled-coil" evidence="5">
    <location>
        <begin position="166"/>
        <end position="292"/>
    </location>
</feature>
<name>A0AAE1NKH9_9EUCA</name>
<dbReference type="GO" id="GO:0034272">
    <property type="term" value="C:phosphatidylinositol 3-kinase complex, class III, type II"/>
    <property type="evidence" value="ECO:0007669"/>
    <property type="project" value="TreeGrafter"/>
</dbReference>
<dbReference type="InterPro" id="IPR041691">
    <property type="entry name" value="Atg6/beclin_CC"/>
</dbReference>
<organism evidence="6 7">
    <name type="scientific">Petrolisthes manimaculis</name>
    <dbReference type="NCBI Taxonomy" id="1843537"/>
    <lineage>
        <taxon>Eukaryota</taxon>
        <taxon>Metazoa</taxon>
        <taxon>Ecdysozoa</taxon>
        <taxon>Arthropoda</taxon>
        <taxon>Crustacea</taxon>
        <taxon>Multicrustacea</taxon>
        <taxon>Malacostraca</taxon>
        <taxon>Eumalacostraca</taxon>
        <taxon>Eucarida</taxon>
        <taxon>Decapoda</taxon>
        <taxon>Pleocyemata</taxon>
        <taxon>Anomura</taxon>
        <taxon>Galatheoidea</taxon>
        <taxon>Porcellanidae</taxon>
        <taxon>Petrolisthes</taxon>
    </lineage>
</organism>
<dbReference type="EMBL" id="JAWZYT010005246">
    <property type="protein sequence ID" value="KAK4291147.1"/>
    <property type="molecule type" value="Genomic_DNA"/>
</dbReference>
<gene>
    <name evidence="6" type="ORF">Pmani_036009</name>
</gene>
<dbReference type="GO" id="GO:0006995">
    <property type="term" value="P:cellular response to nitrogen starvation"/>
    <property type="evidence" value="ECO:0007669"/>
    <property type="project" value="TreeGrafter"/>
</dbReference>
<dbReference type="PANTHER" id="PTHR12768:SF4">
    <property type="entry name" value="BECLIN-1"/>
    <property type="match status" value="1"/>
</dbReference>
<keyword evidence="7" id="KW-1185">Reference proteome</keyword>
<dbReference type="GO" id="GO:0000045">
    <property type="term" value="P:autophagosome assembly"/>
    <property type="evidence" value="ECO:0007669"/>
    <property type="project" value="TreeGrafter"/>
</dbReference>
<dbReference type="Proteomes" id="UP001292094">
    <property type="component" value="Unassembled WGS sequence"/>
</dbReference>
<feature type="domain" description="Atg6 BARA" evidence="4">
    <location>
        <begin position="295"/>
        <end position="475"/>
    </location>
</feature>
<dbReference type="AlphaFoldDB" id="A0AAE1NKH9"/>
<dbReference type="FunFam" id="1.10.418.40:FF:000001">
    <property type="entry name" value="beclin-1 isoform X1"/>
    <property type="match status" value="1"/>
</dbReference>
<dbReference type="InterPro" id="IPR038274">
    <property type="entry name" value="Atg6/Beclin_C_sf"/>
</dbReference>
<dbReference type="GO" id="GO:0030674">
    <property type="term" value="F:protein-macromolecule adaptor activity"/>
    <property type="evidence" value="ECO:0007669"/>
    <property type="project" value="TreeGrafter"/>
</dbReference>
<keyword evidence="2 3" id="KW-0175">Coiled coil</keyword>
<dbReference type="Gene3D" id="1.10.418.40">
    <property type="entry name" value="Autophagy protein 6/Beclin 1"/>
    <property type="match status" value="1"/>
</dbReference>
<evidence type="ECO:0000313" key="6">
    <source>
        <dbReference type="EMBL" id="KAK4291147.1"/>
    </source>
</evidence>
<protein>
    <recommendedName>
        <fullName evidence="8">Beclin-1</fullName>
    </recommendedName>
</protein>
<sequence>MSSTVQLDITHLTLPPINLTADDVQAKFVTFKGSFQQEVKKIHNTPKLDRHGRLVVGVRAAMDPRVTVNFACQRCLNPIQLDPGFSHLNEHTLAELALPIYSGEDVDFAGSDVNKLVQPLQLSESGQHPHGFTLVGESGDTEKAQPLKVATGLYDLVSSNSDLDHPLCEECTDALLDLMDATLSRTQRQAQLSQQLLNSLSDMPQTDVTALQNELDNLKLEEERLIKELAVVEEEQDSAERVLAKHEDERARLQDQEERYWREYCTHKAQLSKMEDENRSLKNQLSYTQNQLDRLKKTNIFNTTFHIWHSGHFGTINNLRLGRLPAAPVSWQEINAAWGQTVLLLASLARKIGLKFSKYRLVPYGNHSYIEVVGENRELPLYGSGGFRFLWDTKFDAGMAAFLECVAEFQQYVEAQKGQAGRFCLPYRINKHFIEDRNSNNSLSIKMQFNSEEQWTKALKFLLTNLKWGLTWVSSAPLSSTEGET</sequence>
<dbReference type="GO" id="GO:0045324">
    <property type="term" value="P:late endosome to vacuole transport"/>
    <property type="evidence" value="ECO:0007669"/>
    <property type="project" value="TreeGrafter"/>
</dbReference>
<dbReference type="GO" id="GO:0034271">
    <property type="term" value="C:phosphatidylinositol 3-kinase complex, class III, type I"/>
    <property type="evidence" value="ECO:0007669"/>
    <property type="project" value="TreeGrafter"/>
</dbReference>
<evidence type="ECO:0000256" key="1">
    <source>
        <dbReference type="ARBA" id="ARBA00005965"/>
    </source>
</evidence>
<dbReference type="PANTHER" id="PTHR12768">
    <property type="entry name" value="BECLIN 1"/>
    <property type="match status" value="1"/>
</dbReference>
<dbReference type="InterPro" id="IPR007243">
    <property type="entry name" value="Atg6/Beclin"/>
</dbReference>
<dbReference type="GO" id="GO:0043548">
    <property type="term" value="F:phosphatidylinositol 3-kinase binding"/>
    <property type="evidence" value="ECO:0007669"/>
    <property type="project" value="TreeGrafter"/>
</dbReference>
<proteinExistence type="inferred from homology"/>
<comment type="caution">
    <text evidence="6">The sequence shown here is derived from an EMBL/GenBank/DDBJ whole genome shotgun (WGS) entry which is preliminary data.</text>
</comment>
<evidence type="ECO:0000259" key="5">
    <source>
        <dbReference type="Pfam" id="PF17675"/>
    </source>
</evidence>
<evidence type="ECO:0008006" key="8">
    <source>
        <dbReference type="Google" id="ProtNLM"/>
    </source>
</evidence>
<evidence type="ECO:0000259" key="4">
    <source>
        <dbReference type="Pfam" id="PF04111"/>
    </source>
</evidence>
<dbReference type="Gene3D" id="6.10.250.3110">
    <property type="match status" value="1"/>
</dbReference>
<evidence type="ECO:0000313" key="7">
    <source>
        <dbReference type="Proteomes" id="UP001292094"/>
    </source>
</evidence>
<dbReference type="InterPro" id="IPR040455">
    <property type="entry name" value="Atg6_BARA"/>
</dbReference>
<evidence type="ECO:0000256" key="2">
    <source>
        <dbReference type="ARBA" id="ARBA00023054"/>
    </source>
</evidence>
<feature type="coiled-coil region" evidence="3">
    <location>
        <begin position="208"/>
        <end position="298"/>
    </location>
</feature>
<dbReference type="Pfam" id="PF04111">
    <property type="entry name" value="APG6"/>
    <property type="match status" value="1"/>
</dbReference>
<comment type="similarity">
    <text evidence="1">Belongs to the beclin family.</text>
</comment>
<dbReference type="GO" id="GO:0000407">
    <property type="term" value="C:phagophore assembly site"/>
    <property type="evidence" value="ECO:0007669"/>
    <property type="project" value="TreeGrafter"/>
</dbReference>
<dbReference type="Pfam" id="PF17675">
    <property type="entry name" value="APG6_N"/>
    <property type="match status" value="1"/>
</dbReference>
<evidence type="ECO:0000256" key="3">
    <source>
        <dbReference type="SAM" id="Coils"/>
    </source>
</evidence>